<dbReference type="Proteomes" id="UP000824088">
    <property type="component" value="Unassembled WGS sequence"/>
</dbReference>
<evidence type="ECO:0000313" key="2">
    <source>
        <dbReference type="Proteomes" id="UP000824088"/>
    </source>
</evidence>
<name>A0A9D1HR98_9FIRM</name>
<evidence type="ECO:0000313" key="1">
    <source>
        <dbReference type="EMBL" id="HIU21181.1"/>
    </source>
</evidence>
<dbReference type="EMBL" id="DVMN01000053">
    <property type="protein sequence ID" value="HIU21181.1"/>
    <property type="molecule type" value="Genomic_DNA"/>
</dbReference>
<reference evidence="1" key="2">
    <citation type="journal article" date="2021" name="PeerJ">
        <title>Extensive microbial diversity within the chicken gut microbiome revealed by metagenomics and culture.</title>
        <authorList>
            <person name="Gilroy R."/>
            <person name="Ravi A."/>
            <person name="Getino M."/>
            <person name="Pursley I."/>
            <person name="Horton D.L."/>
            <person name="Alikhan N.F."/>
            <person name="Baker D."/>
            <person name="Gharbi K."/>
            <person name="Hall N."/>
            <person name="Watson M."/>
            <person name="Adriaenssens E.M."/>
            <person name="Foster-Nyarko E."/>
            <person name="Jarju S."/>
            <person name="Secka A."/>
            <person name="Antonio M."/>
            <person name="Oren A."/>
            <person name="Chaudhuri R.R."/>
            <person name="La Ragione R."/>
            <person name="Hildebrand F."/>
            <person name="Pallen M.J."/>
        </authorList>
    </citation>
    <scope>NUCLEOTIDE SEQUENCE</scope>
    <source>
        <strain evidence="1">1063</strain>
    </source>
</reference>
<sequence length="97" mass="10694">MGLGKNRFIRGIYVTGSVKCVPFCADGIDAPRKNHYLKLRAGGGAVSYISLSNGMAYEVKQVKNATRFFETDARECANKWNEKYGSVCRAAVFSCTE</sequence>
<accession>A0A9D1HR98</accession>
<comment type="caution">
    <text evidence="1">The sequence shown here is derived from an EMBL/GenBank/DDBJ whole genome shotgun (WGS) entry which is preliminary data.</text>
</comment>
<gene>
    <name evidence="1" type="ORF">IAD51_02940</name>
</gene>
<reference evidence="1" key="1">
    <citation type="submission" date="2020-10" db="EMBL/GenBank/DDBJ databases">
        <authorList>
            <person name="Gilroy R."/>
        </authorList>
    </citation>
    <scope>NUCLEOTIDE SEQUENCE</scope>
    <source>
        <strain evidence="1">1063</strain>
    </source>
</reference>
<proteinExistence type="predicted"/>
<organism evidence="1 2">
    <name type="scientific">Candidatus Limadaptatus stercorigallinarum</name>
    <dbReference type="NCBI Taxonomy" id="2840845"/>
    <lineage>
        <taxon>Bacteria</taxon>
        <taxon>Bacillati</taxon>
        <taxon>Bacillota</taxon>
        <taxon>Clostridia</taxon>
        <taxon>Eubacteriales</taxon>
        <taxon>Candidatus Limadaptatus</taxon>
    </lineage>
</organism>
<protein>
    <submittedName>
        <fullName evidence="1">Uncharacterized protein</fullName>
    </submittedName>
</protein>
<dbReference type="AlphaFoldDB" id="A0A9D1HR98"/>